<organism evidence="6">
    <name type="scientific">Caligus clemensi</name>
    <name type="common">Sea louse</name>
    <dbReference type="NCBI Taxonomy" id="344056"/>
    <lineage>
        <taxon>Eukaryota</taxon>
        <taxon>Metazoa</taxon>
        <taxon>Ecdysozoa</taxon>
        <taxon>Arthropoda</taxon>
        <taxon>Crustacea</taxon>
        <taxon>Multicrustacea</taxon>
        <taxon>Hexanauplia</taxon>
        <taxon>Copepoda</taxon>
        <taxon>Siphonostomatoida</taxon>
        <taxon>Caligidae</taxon>
        <taxon>Caligus</taxon>
    </lineage>
</organism>
<evidence type="ECO:0000256" key="1">
    <source>
        <dbReference type="ARBA" id="ARBA00006270"/>
    </source>
</evidence>
<dbReference type="GO" id="GO:0003924">
    <property type="term" value="F:GTPase activity"/>
    <property type="evidence" value="ECO:0007669"/>
    <property type="project" value="InterPro"/>
</dbReference>
<dbReference type="Pfam" id="PF00071">
    <property type="entry name" value="Ras"/>
    <property type="match status" value="1"/>
</dbReference>
<evidence type="ECO:0000256" key="3">
    <source>
        <dbReference type="ARBA" id="ARBA00023134"/>
    </source>
</evidence>
<dbReference type="PANTHER" id="PTHR47979">
    <property type="entry name" value="DRAB11-RELATED"/>
    <property type="match status" value="1"/>
</dbReference>
<dbReference type="AlphaFoldDB" id="C1C0T8"/>
<proteinExistence type="evidence at transcript level"/>
<dbReference type="PROSITE" id="PS51420">
    <property type="entry name" value="RHO"/>
    <property type="match status" value="1"/>
</dbReference>
<reference evidence="6" key="1">
    <citation type="submission" date="2009-03" db="EMBL/GenBank/DDBJ databases">
        <title>Caligus clemensi ESTs and full-length cDNAs.</title>
        <authorList>
            <person name="Yasuike M."/>
            <person name="von Schalburg K."/>
            <person name="Cooper G."/>
            <person name="Leong J."/>
            <person name="Jones S.R.M."/>
            <person name="Koop B.F."/>
        </authorList>
    </citation>
    <scope>NUCLEOTIDE SEQUENCE</scope>
    <source>
        <tissue evidence="6">Whole</tissue>
    </source>
</reference>
<keyword evidence="4" id="KW-0449">Lipoprotein</keyword>
<protein>
    <submittedName>
        <fullName evidence="6">Ras-related protein Rab-39B</fullName>
    </submittedName>
</protein>
<keyword evidence="3" id="KW-0342">GTP-binding</keyword>
<dbReference type="PRINTS" id="PR00449">
    <property type="entry name" value="RASTRNSFRMNG"/>
</dbReference>
<dbReference type="PROSITE" id="PS51421">
    <property type="entry name" value="RAS"/>
    <property type="match status" value="1"/>
</dbReference>
<comment type="similarity">
    <text evidence="1">Belongs to the small GTPase superfamily. Rab family.</text>
</comment>
<dbReference type="NCBIfam" id="TIGR00231">
    <property type="entry name" value="small_GTP"/>
    <property type="match status" value="1"/>
</dbReference>
<feature type="region of interest" description="Disordered" evidence="5">
    <location>
        <begin position="219"/>
        <end position="255"/>
    </location>
</feature>
<accession>C1C0T8</accession>
<dbReference type="SUPFAM" id="SSF52540">
    <property type="entry name" value="P-loop containing nucleoside triphosphate hydrolases"/>
    <property type="match status" value="1"/>
</dbReference>
<sequence>MTIDPLEKSTIPIDPTFDYQFRLILIGDSTVGKSSLLRYFTDGSFGEVSDPTVGIDFFAKLLPVKDGRVMKLLLWDTAGQERFRSITRSYYRNTVAALLIYDICNRESFTHVPTWMAEAKKHMEPHKCVFILVGCKYDIAESGPGIREVPTEEARTFAELHGLQFLETSAKTGQNVDKVFRMLSQEIYDKLQSGKLALDADWDGIKKGYFPESNRLYRKSARGSGGTSRGASTRVGLNGTDGRYPIAEPVSQKCC</sequence>
<dbReference type="InterPro" id="IPR001806">
    <property type="entry name" value="Small_GTPase"/>
</dbReference>
<dbReference type="Gene3D" id="3.40.50.300">
    <property type="entry name" value="P-loop containing nucleotide triphosphate hydrolases"/>
    <property type="match status" value="1"/>
</dbReference>
<dbReference type="GO" id="GO:0005525">
    <property type="term" value="F:GTP binding"/>
    <property type="evidence" value="ECO:0007669"/>
    <property type="project" value="UniProtKB-KW"/>
</dbReference>
<evidence type="ECO:0000256" key="5">
    <source>
        <dbReference type="SAM" id="MobiDB-lite"/>
    </source>
</evidence>
<evidence type="ECO:0000256" key="4">
    <source>
        <dbReference type="ARBA" id="ARBA00023288"/>
    </source>
</evidence>
<name>C1C0T8_CALCM</name>
<keyword evidence="2" id="KW-0547">Nucleotide-binding</keyword>
<dbReference type="SMART" id="SM00175">
    <property type="entry name" value="RAB"/>
    <property type="match status" value="1"/>
</dbReference>
<dbReference type="InterPro" id="IPR050209">
    <property type="entry name" value="Rab_GTPases_membrane_traffic"/>
</dbReference>
<dbReference type="InterPro" id="IPR027417">
    <property type="entry name" value="P-loop_NTPase"/>
</dbReference>
<dbReference type="SMART" id="SM00174">
    <property type="entry name" value="RHO"/>
    <property type="match status" value="1"/>
</dbReference>
<dbReference type="SMART" id="SM00176">
    <property type="entry name" value="RAN"/>
    <property type="match status" value="1"/>
</dbReference>
<dbReference type="FunFam" id="3.40.50.300:FF:001129">
    <property type="entry name" value="ras-related protein Rab-44 isoform X2"/>
    <property type="match status" value="1"/>
</dbReference>
<evidence type="ECO:0000256" key="2">
    <source>
        <dbReference type="ARBA" id="ARBA00022741"/>
    </source>
</evidence>
<dbReference type="InterPro" id="IPR005225">
    <property type="entry name" value="Small_GTP-bd"/>
</dbReference>
<evidence type="ECO:0000313" key="6">
    <source>
        <dbReference type="EMBL" id="ACO14891.1"/>
    </source>
</evidence>
<dbReference type="PROSITE" id="PS51419">
    <property type="entry name" value="RAB"/>
    <property type="match status" value="1"/>
</dbReference>
<dbReference type="EMBL" id="BT080467">
    <property type="protein sequence ID" value="ACO14891.1"/>
    <property type="molecule type" value="mRNA"/>
</dbReference>
<gene>
    <name evidence="6" type="primary">RB39B</name>
</gene>
<dbReference type="SMART" id="SM00173">
    <property type="entry name" value="RAS"/>
    <property type="match status" value="1"/>
</dbReference>